<protein>
    <submittedName>
        <fullName evidence="2">Glycosyltransferase</fullName>
    </submittedName>
</protein>
<dbReference type="SUPFAM" id="SSF53448">
    <property type="entry name" value="Nucleotide-diphospho-sugar transferases"/>
    <property type="match status" value="1"/>
</dbReference>
<evidence type="ECO:0000313" key="2">
    <source>
        <dbReference type="EMBL" id="MBC5833328.1"/>
    </source>
</evidence>
<gene>
    <name evidence="2" type="ORF">H8R27_00380</name>
</gene>
<dbReference type="InterPro" id="IPR050834">
    <property type="entry name" value="Glycosyltransf_2"/>
</dbReference>
<dbReference type="PANTHER" id="PTHR43685">
    <property type="entry name" value="GLYCOSYLTRANSFERASE"/>
    <property type="match status" value="1"/>
</dbReference>
<evidence type="ECO:0000259" key="1">
    <source>
        <dbReference type="Pfam" id="PF00535"/>
    </source>
</evidence>
<dbReference type="InterPro" id="IPR001173">
    <property type="entry name" value="Glyco_trans_2-like"/>
</dbReference>
<proteinExistence type="predicted"/>
<feature type="domain" description="Glycosyltransferase 2-like" evidence="1">
    <location>
        <begin position="7"/>
        <end position="123"/>
    </location>
</feature>
<keyword evidence="3" id="KW-1185">Reference proteome</keyword>
<name>A0ABR7IUE3_9FLAO</name>
<evidence type="ECO:0000313" key="3">
    <source>
        <dbReference type="Proteomes" id="UP000605990"/>
    </source>
</evidence>
<dbReference type="Proteomes" id="UP000605990">
    <property type="component" value="Unassembled WGS sequence"/>
</dbReference>
<dbReference type="Pfam" id="PF00535">
    <property type="entry name" value="Glycos_transf_2"/>
    <property type="match status" value="1"/>
</dbReference>
<dbReference type="EMBL" id="JACRUN010000001">
    <property type="protein sequence ID" value="MBC5833328.1"/>
    <property type="molecule type" value="Genomic_DNA"/>
</dbReference>
<reference evidence="2 3" key="1">
    <citation type="submission" date="2020-08" db="EMBL/GenBank/DDBJ databases">
        <title>Description of novel Flavobacterium F-408 isolate.</title>
        <authorList>
            <person name="Saticioglu I.B."/>
            <person name="Duman M."/>
            <person name="Altun S."/>
        </authorList>
    </citation>
    <scope>NUCLEOTIDE SEQUENCE [LARGE SCALE GENOMIC DNA]</scope>
    <source>
        <strain evidence="2 3">F-408</strain>
    </source>
</reference>
<dbReference type="Gene3D" id="3.90.550.10">
    <property type="entry name" value="Spore Coat Polysaccharide Biosynthesis Protein SpsA, Chain A"/>
    <property type="match status" value="1"/>
</dbReference>
<comment type="caution">
    <text evidence="2">The sequence shown here is derived from an EMBL/GenBank/DDBJ whole genome shotgun (WGS) entry which is preliminary data.</text>
</comment>
<sequence>MNKKFAIHISTKNRVEDLVITLNSLTEILSNDAVECVVYDDGSTDGTDKMVLEQFPKVKFLRNKTSKGYIYCRNYMLNETTSKYVLSLDDDATLLSNDVFEIAEKHFISNPKCALIAARIFWGKTLPENYTATKEQISRVNGFVGCGHIWNLESWNKIPSYPEWFEFYGEENFASFQVFKAGLEITYHPEIFIQHRVDVKARKKGKEYQSRARKSLRSGWYLYFLFYPLKVIPKSMAYTLFTQIKNKTFKGDFKATLAIVQALFDVVKNIPNFIKNSNRLTIQEFKEFTNLPEAKIYWKPENE</sequence>
<accession>A0ABR7IUE3</accession>
<organism evidence="2 3">
    <name type="scientific">Flavobacterium bernardetii</name>
    <dbReference type="NCBI Taxonomy" id="2813823"/>
    <lineage>
        <taxon>Bacteria</taxon>
        <taxon>Pseudomonadati</taxon>
        <taxon>Bacteroidota</taxon>
        <taxon>Flavobacteriia</taxon>
        <taxon>Flavobacteriales</taxon>
        <taxon>Flavobacteriaceae</taxon>
        <taxon>Flavobacterium</taxon>
    </lineage>
</organism>
<dbReference type="CDD" id="cd00761">
    <property type="entry name" value="Glyco_tranf_GTA_type"/>
    <property type="match status" value="1"/>
</dbReference>
<dbReference type="RefSeq" id="WP_166124583.1">
    <property type="nucleotide sequence ID" value="NZ_JAANOQ010000001.1"/>
</dbReference>
<dbReference type="InterPro" id="IPR029044">
    <property type="entry name" value="Nucleotide-diphossugar_trans"/>
</dbReference>
<dbReference type="PANTHER" id="PTHR43685:SF2">
    <property type="entry name" value="GLYCOSYLTRANSFERASE 2-LIKE DOMAIN-CONTAINING PROTEIN"/>
    <property type="match status" value="1"/>
</dbReference>